<dbReference type="STRING" id="1777137.AWB76_06294"/>
<gene>
    <name evidence="2" type="ORF">AWB76_06294</name>
</gene>
<dbReference type="Proteomes" id="UP000054624">
    <property type="component" value="Unassembled WGS sequence"/>
</dbReference>
<keyword evidence="1" id="KW-0472">Membrane</keyword>
<evidence type="ECO:0000256" key="1">
    <source>
        <dbReference type="SAM" id="Phobius"/>
    </source>
</evidence>
<dbReference type="EMBL" id="FCOI02000031">
    <property type="protein sequence ID" value="SAK88189.1"/>
    <property type="molecule type" value="Genomic_DNA"/>
</dbReference>
<keyword evidence="1" id="KW-1133">Transmembrane helix</keyword>
<evidence type="ECO:0000313" key="3">
    <source>
        <dbReference type="Proteomes" id="UP000054624"/>
    </source>
</evidence>
<keyword evidence="3" id="KW-1185">Reference proteome</keyword>
<sequence length="41" mass="4185">MIAAASLASPSADAAGIVFVFMWTALSVLATAVYSRMGAHQ</sequence>
<proteinExistence type="predicted"/>
<reference evidence="3" key="1">
    <citation type="submission" date="2016-01" db="EMBL/GenBank/DDBJ databases">
        <authorList>
            <person name="Peeters Charlotte."/>
        </authorList>
    </citation>
    <scope>NUCLEOTIDE SEQUENCE [LARGE SCALE GENOMIC DNA]</scope>
</reference>
<organism evidence="2 3">
    <name type="scientific">Caballeronia temeraria</name>
    <dbReference type="NCBI Taxonomy" id="1777137"/>
    <lineage>
        <taxon>Bacteria</taxon>
        <taxon>Pseudomonadati</taxon>
        <taxon>Pseudomonadota</taxon>
        <taxon>Betaproteobacteria</taxon>
        <taxon>Burkholderiales</taxon>
        <taxon>Burkholderiaceae</taxon>
        <taxon>Caballeronia</taxon>
    </lineage>
</organism>
<evidence type="ECO:0000313" key="2">
    <source>
        <dbReference type="EMBL" id="SAK88189.1"/>
    </source>
</evidence>
<keyword evidence="1" id="KW-0812">Transmembrane</keyword>
<dbReference type="AlphaFoldDB" id="A0A158D0W7"/>
<accession>A0A158D0W7</accession>
<protein>
    <submittedName>
        <fullName evidence="2">Uncharacterized protein</fullName>
    </submittedName>
</protein>
<name>A0A158D0W7_9BURK</name>
<feature type="transmembrane region" description="Helical" evidence="1">
    <location>
        <begin position="14"/>
        <end position="34"/>
    </location>
</feature>